<dbReference type="CDD" id="cd01166">
    <property type="entry name" value="KdgK"/>
    <property type="match status" value="1"/>
</dbReference>
<dbReference type="InterPro" id="IPR052700">
    <property type="entry name" value="Carb_kinase_PfkB-like"/>
</dbReference>
<evidence type="ECO:0000256" key="1">
    <source>
        <dbReference type="ARBA" id="ARBA00010688"/>
    </source>
</evidence>
<accession>A0ABQ4KDD9</accession>
<comment type="similarity">
    <text evidence="1">Belongs to the carbohydrate kinase PfkB family.</text>
</comment>
<dbReference type="EMBL" id="BORB01000002">
    <property type="protein sequence ID" value="GIN55983.1"/>
    <property type="molecule type" value="Genomic_DNA"/>
</dbReference>
<keyword evidence="3" id="KW-0418">Kinase</keyword>
<sequence>MKKIVTLGEILLRLSAKVGVRLEQSDHLLVNYGGAEANVSASLAHLGMDVYFVSKVPNNAVGRGVERHLKANGVRTDYLIKNGDRLGTYYIEPGVGGRGTQVTYDRKHSSFSQMKLDEIDFDAIFEGASLFHVTGITPALSTSLKEITTYSLRKAKEMGILTSLDFNYRSKLWSQEDAAATLKPLLPYVDVCSCGELDALHILGIPEAARDMNQSEKLDYYYKSIQAQYPNITYFCSTFREVLSASTNTLQGNFYMEGELHQSKIFHIDHMVDRVGGGDAFAAGILYGLLTDMSPEQVVSFATAASALKHTVYGDVNPFSKEEITAFAEQKSGEVNR</sequence>
<evidence type="ECO:0000256" key="3">
    <source>
        <dbReference type="ARBA" id="ARBA00022777"/>
    </source>
</evidence>
<dbReference type="PANTHER" id="PTHR43320:SF2">
    <property type="entry name" value="2-DEHYDRO-3-DEOXYGLUCONOKINASE_2-DEHYDRO-3-DEOXYGALACTONOKINASE"/>
    <property type="match status" value="1"/>
</dbReference>
<protein>
    <submittedName>
        <fullName evidence="5">2-dehydro-3-deoxygluconokinase</fullName>
    </submittedName>
</protein>
<evidence type="ECO:0000259" key="4">
    <source>
        <dbReference type="Pfam" id="PF00294"/>
    </source>
</evidence>
<comment type="caution">
    <text evidence="5">The sequence shown here is derived from an EMBL/GenBank/DDBJ whole genome shotgun (WGS) entry which is preliminary data.</text>
</comment>
<dbReference type="InterPro" id="IPR011611">
    <property type="entry name" value="PfkB_dom"/>
</dbReference>
<reference evidence="5 6" key="1">
    <citation type="submission" date="2021-03" db="EMBL/GenBank/DDBJ databases">
        <title>Antimicrobial resistance genes in bacteria isolated from Japanese honey, and their potential for conferring macrolide and lincosamide resistance in the American foulbrood pathogen Paenibacillus larvae.</title>
        <authorList>
            <person name="Okamoto M."/>
            <person name="Kumagai M."/>
            <person name="Kanamori H."/>
            <person name="Takamatsu D."/>
        </authorList>
    </citation>
    <scope>NUCLEOTIDE SEQUENCE [LARGE SCALE GENOMIC DNA]</scope>
    <source>
        <strain evidence="5 6">J8TS2</strain>
    </source>
</reference>
<organism evidence="5 6">
    <name type="scientific">Lederbergia ruris</name>
    <dbReference type="NCBI Taxonomy" id="217495"/>
    <lineage>
        <taxon>Bacteria</taxon>
        <taxon>Bacillati</taxon>
        <taxon>Bacillota</taxon>
        <taxon>Bacilli</taxon>
        <taxon>Bacillales</taxon>
        <taxon>Bacillaceae</taxon>
        <taxon>Lederbergia</taxon>
    </lineage>
</organism>
<dbReference type="RefSeq" id="WP_212965073.1">
    <property type="nucleotide sequence ID" value="NZ_BORB01000002.1"/>
</dbReference>
<dbReference type="Proteomes" id="UP000679950">
    <property type="component" value="Unassembled WGS sequence"/>
</dbReference>
<gene>
    <name evidence="5" type="primary">kdgK_1</name>
    <name evidence="5" type="ORF">J8TS2_03020</name>
</gene>
<proteinExistence type="inferred from homology"/>
<evidence type="ECO:0000313" key="6">
    <source>
        <dbReference type="Proteomes" id="UP000679950"/>
    </source>
</evidence>
<evidence type="ECO:0000313" key="5">
    <source>
        <dbReference type="EMBL" id="GIN55983.1"/>
    </source>
</evidence>
<keyword evidence="2" id="KW-0808">Transferase</keyword>
<feature type="domain" description="Carbohydrate kinase PfkB" evidence="4">
    <location>
        <begin position="1"/>
        <end position="318"/>
    </location>
</feature>
<dbReference type="Gene3D" id="3.40.1190.20">
    <property type="match status" value="1"/>
</dbReference>
<dbReference type="Pfam" id="PF00294">
    <property type="entry name" value="PfkB"/>
    <property type="match status" value="1"/>
</dbReference>
<dbReference type="InterPro" id="IPR029056">
    <property type="entry name" value="Ribokinase-like"/>
</dbReference>
<dbReference type="SUPFAM" id="SSF53613">
    <property type="entry name" value="Ribokinase-like"/>
    <property type="match status" value="1"/>
</dbReference>
<evidence type="ECO:0000256" key="2">
    <source>
        <dbReference type="ARBA" id="ARBA00022679"/>
    </source>
</evidence>
<dbReference type="PANTHER" id="PTHR43320">
    <property type="entry name" value="SUGAR KINASE"/>
    <property type="match status" value="1"/>
</dbReference>
<keyword evidence="6" id="KW-1185">Reference proteome</keyword>
<name>A0ABQ4KDD9_9BACI</name>